<proteinExistence type="inferred from homology"/>
<dbReference type="Pfam" id="PF01594">
    <property type="entry name" value="AI-2E_transport"/>
    <property type="match status" value="1"/>
</dbReference>
<name>A0ABR9V1T1_9CHRO</name>
<evidence type="ECO:0000256" key="1">
    <source>
        <dbReference type="ARBA" id="ARBA00004141"/>
    </source>
</evidence>
<keyword evidence="8" id="KW-1185">Reference proteome</keyword>
<feature type="transmembrane region" description="Helical" evidence="6">
    <location>
        <begin position="203"/>
        <end position="225"/>
    </location>
</feature>
<feature type="transmembrane region" description="Helical" evidence="6">
    <location>
        <begin position="26"/>
        <end position="43"/>
    </location>
</feature>
<organism evidence="7 8">
    <name type="scientific">Cyanobacterium stanieri LEGE 03274</name>
    <dbReference type="NCBI Taxonomy" id="1828756"/>
    <lineage>
        <taxon>Bacteria</taxon>
        <taxon>Bacillati</taxon>
        <taxon>Cyanobacteriota</taxon>
        <taxon>Cyanophyceae</taxon>
        <taxon>Oscillatoriophycideae</taxon>
        <taxon>Chroococcales</taxon>
        <taxon>Geminocystaceae</taxon>
        <taxon>Cyanobacterium</taxon>
    </lineage>
</organism>
<evidence type="ECO:0000256" key="5">
    <source>
        <dbReference type="ARBA" id="ARBA00023136"/>
    </source>
</evidence>
<keyword evidence="5 6" id="KW-0472">Membrane</keyword>
<dbReference type="InterPro" id="IPR002549">
    <property type="entry name" value="AI-2E-like"/>
</dbReference>
<evidence type="ECO:0000256" key="3">
    <source>
        <dbReference type="ARBA" id="ARBA00022692"/>
    </source>
</evidence>
<feature type="transmembrane region" description="Helical" evidence="6">
    <location>
        <begin position="231"/>
        <end position="256"/>
    </location>
</feature>
<comment type="caution">
    <text evidence="7">The sequence shown here is derived from an EMBL/GenBank/DDBJ whole genome shotgun (WGS) entry which is preliminary data.</text>
</comment>
<dbReference type="PANTHER" id="PTHR21716:SF62">
    <property type="entry name" value="TRANSPORT PROTEIN YDBI-RELATED"/>
    <property type="match status" value="1"/>
</dbReference>
<reference evidence="7 8" key="1">
    <citation type="submission" date="2020-10" db="EMBL/GenBank/DDBJ databases">
        <authorList>
            <person name="Castelo-Branco R."/>
            <person name="Eusebio N."/>
            <person name="Adriana R."/>
            <person name="Vieira A."/>
            <person name="Brugerolle De Fraissinette N."/>
            <person name="Rezende De Castro R."/>
            <person name="Schneider M.P."/>
            <person name="Vasconcelos V."/>
            <person name="Leao P.N."/>
        </authorList>
    </citation>
    <scope>NUCLEOTIDE SEQUENCE [LARGE SCALE GENOMIC DNA]</scope>
    <source>
        <strain evidence="7 8">LEGE 03274</strain>
    </source>
</reference>
<feature type="transmembrane region" description="Helical" evidence="6">
    <location>
        <begin position="263"/>
        <end position="281"/>
    </location>
</feature>
<dbReference type="RefSeq" id="WP_193800023.1">
    <property type="nucleotide sequence ID" value="NZ_JADEWC010000005.1"/>
</dbReference>
<comment type="subcellular location">
    <subcellularLocation>
        <location evidence="1">Membrane</location>
        <topology evidence="1">Multi-pass membrane protein</topology>
    </subcellularLocation>
</comment>
<comment type="similarity">
    <text evidence="2">Belongs to the autoinducer-2 exporter (AI-2E) (TC 2.A.86) family.</text>
</comment>
<evidence type="ECO:0000256" key="4">
    <source>
        <dbReference type="ARBA" id="ARBA00022989"/>
    </source>
</evidence>
<sequence length="344" mass="38652">MNFAKWVSFSLVIILIYIIWQVKQLLLLALTAVVIAISLNILVVQIRRFGVKRKYAVGVAIFSLLAVIFLFGSLVVPSLVTQFEELSKLVPKGIDKLILELNNLRDSLSLDVVNALPNLDQILAQLRPILNELVSRGFTIVSGFLGLLLSSLLLLALSLMILVDPLPYRSGFIRLFPQFYRSRMDKILVYCERDLQEWLTDTLIRIFSAIILSSFVLFIFGIPLVSVQSLLAGFLVLIPYIGPSISVISPVAIAFITSSWKPWFILLFYIIIYQVIEYAILPKIRKNRVILSPANIIIGEVFFGSLLGVLGLFLALPLTIISQIIVKEILVKDILDKIHSKTEN</sequence>
<protein>
    <submittedName>
        <fullName evidence="7">AI-2E family transporter</fullName>
    </submittedName>
</protein>
<keyword evidence="3 6" id="KW-0812">Transmembrane</keyword>
<evidence type="ECO:0000313" key="8">
    <source>
        <dbReference type="Proteomes" id="UP000654604"/>
    </source>
</evidence>
<feature type="transmembrane region" description="Helical" evidence="6">
    <location>
        <begin position="301"/>
        <end position="326"/>
    </location>
</feature>
<feature type="transmembrane region" description="Helical" evidence="6">
    <location>
        <begin position="140"/>
        <end position="163"/>
    </location>
</feature>
<evidence type="ECO:0000313" key="7">
    <source>
        <dbReference type="EMBL" id="MBE9221845.1"/>
    </source>
</evidence>
<feature type="transmembrane region" description="Helical" evidence="6">
    <location>
        <begin position="5"/>
        <end position="20"/>
    </location>
</feature>
<accession>A0ABR9V1T1</accession>
<dbReference type="EMBL" id="JADEWC010000005">
    <property type="protein sequence ID" value="MBE9221845.1"/>
    <property type="molecule type" value="Genomic_DNA"/>
</dbReference>
<evidence type="ECO:0000256" key="6">
    <source>
        <dbReference type="SAM" id="Phobius"/>
    </source>
</evidence>
<gene>
    <name evidence="7" type="ORF">IQ215_03965</name>
</gene>
<keyword evidence="4 6" id="KW-1133">Transmembrane helix</keyword>
<evidence type="ECO:0000256" key="2">
    <source>
        <dbReference type="ARBA" id="ARBA00009773"/>
    </source>
</evidence>
<feature type="transmembrane region" description="Helical" evidence="6">
    <location>
        <begin position="55"/>
        <end position="80"/>
    </location>
</feature>
<dbReference type="Proteomes" id="UP000654604">
    <property type="component" value="Unassembled WGS sequence"/>
</dbReference>
<dbReference type="PANTHER" id="PTHR21716">
    <property type="entry name" value="TRANSMEMBRANE PROTEIN"/>
    <property type="match status" value="1"/>
</dbReference>